<accession>A0A2P1PM07</accession>
<evidence type="ECO:0000313" key="3">
    <source>
        <dbReference type="EMBL" id="AVP95874.1"/>
    </source>
</evidence>
<keyword evidence="4" id="KW-1185">Reference proteome</keyword>
<evidence type="ECO:0000256" key="1">
    <source>
        <dbReference type="SAM" id="SignalP"/>
    </source>
</evidence>
<proteinExistence type="predicted"/>
<dbReference type="SMART" id="SM00409">
    <property type="entry name" value="IG"/>
    <property type="match status" value="1"/>
</dbReference>
<dbReference type="KEGG" id="xba:C7S18_01075"/>
<sequence>MFKLQSLQRLIPGQWPKAGANASSWRRRPQQLWAVTLLLASMVSSSVAQAGTCPNDVVAFCARQALYALENNPARPFESADVAQCVAELPPGQHDPDSIYHSYGQSKNYGPICAAALYIHAPAAAQGWWSQYFDIQSGAGGLMSNEIFSPVYAGHQIGAVMMVRARTPVSDPLHAKATQWLRAVWGALALVSHDSTFTRIDTYRHPPEDAPTGSTFPYIEQDGPLELRANDGWVTVAAAGPRHNRYGRQDDGTISSPAYAHATPIHSMFSAALGRAHHRSGAPLPPWDAACWTSGPGDCWMKASIGWVLFAKSLGFTFNNAGELTNEQVPAAPPEAFGLSASERAALNTAVQSQPTANAINTAKDLVGNYRLYASGAGNCVLSIWRSDSEIATWMGGDGADQAQLGPCHPARGPFSAFTYRFSGAGARIGEVIAPSSETDVPSSWRFNRDTADGLLCARSGAGDRYCLDGPDSGTPIFHLIWDQNGLRNASGGGGQTSNCPSNAERLGFAVVAPTINLGHPAEVSCHWPDSNPYTATIRLRNTGTTPWPTDSNANPYYRFGVRGGNGNLDLHPFSWSTRSIAIREIVGDHDGLIECGETAEFDYPLDRLPGDGQPEPREYVMHMGLVDDGDDGEWFPDLVDASITIPEFAAKVEVSGLGPAQCHGGSSTGVLTVTNEGTSNWLQFPNQAHLTTNVAPSNLGSVNPSQVALHGRNVACGQSITIGTDAPYTFTTTPESGAGIATLNFGLRSGQVLPDGNSTVVTLPLSSHQIPVQCDGNSMCMTNSDCAAGEMCVGGSCVVRSGPAANGEQCSSDADCLSGQCWAAYNTCQAADPAGALPAMLTVIRPDSVMIDGRVNQIVDVLANDSDQQGRPLKISEISGFNIDGIACSQPKFQLSDGYLLFDGRDQAESCSMRYRVAATDVSGDVDLGWQTVTMFRPQSIQLPVITQNLPSTLTVDLGAPFSLTVSAQNGTAFTWQAAGPAGNVSTTGNTSTYQVISATEAHTGTYSVKVCTNPGGTHCVDSVTTQVTVRDPNAGAQQSYYPAAPDAAAAGWPTGTLIQAEHYDRGGPGVAFSDTDFDEDGKPDTQVWDDAARQTDVDVKSLTDTGGNAITVVHRLEGNDYVEYSLRNTQVVPIRLAPVIRASGTGTLAVSLFDDTTAIQTHLLTLNNSTDFVEYVVPLSTQGLAMTIPAASMRILRLSAGTGLSNARIDWLSLRVQPVCPGTGIGCDPLIVDVTNGDDAREADEFDAGPLGSFDRDPRQYACGQPPCADSPHLRLDADVDLRQHWSERAPGVKRNVIEKSDAGEVLVYTFKPLNATSLRIHGYFAQSEAGSTYRVEIVRKATGTIDMSNVVYPVVSATGFDAMVLIPSFVPVANTEYLLRFTALQGGARLGLLTFGSSAVSAVDDVVTVPFDTNMNLSYLSWKDNDVDPANWIMNQFGANGDPNIVSVGGEYGGPGASGQFNLQVRACDVQVTTSCVPPKQVSLFYNFKRSATNPWVSNIATVTVVFSAPLPQTLHAIQDEVVFTDFNSVVVGSGAARRIEYPTNSPFVITGNDNLNPYSLGFQRDLLWDPDVTQFPSSDSRVEILATGEPPYLYRSRPLKFALKQHDVTSVDFDYAVRYVGNGANIPSNRAPVHVTFPPVPLVPRPDAITLVAGTTAFVRRNDLLGNDTADASQVSNIDPIALIDNNGVTVPAEPFNGQWGWWLPNGNATSWSYQLCGTDIGTLGNGNRFCSTQVLPSGQGTASVTATTLPVSVAPQANHDAIRVPFEPSLLVPFANLLGNDVPNTGLTVLLVGAPANVSIESGGVRISGLATLQTQFAFQYVVVNQSGVRAPTPATVTLSNDRTLKQAAWLRALW</sequence>
<gene>
    <name evidence="3" type="ORF">C7S18_01075</name>
</gene>
<dbReference type="Gene3D" id="2.60.120.260">
    <property type="entry name" value="Galactose-binding domain-like"/>
    <property type="match status" value="1"/>
</dbReference>
<organism evidence="3 4">
    <name type="scientific">Ahniella affigens</name>
    <dbReference type="NCBI Taxonomy" id="2021234"/>
    <lineage>
        <taxon>Bacteria</taxon>
        <taxon>Pseudomonadati</taxon>
        <taxon>Pseudomonadota</taxon>
        <taxon>Gammaproteobacteria</taxon>
        <taxon>Lysobacterales</taxon>
        <taxon>Rhodanobacteraceae</taxon>
        <taxon>Ahniella</taxon>
    </lineage>
</organism>
<dbReference type="Gene3D" id="2.60.40.10">
    <property type="entry name" value="Immunoglobulins"/>
    <property type="match status" value="1"/>
</dbReference>
<protein>
    <recommendedName>
        <fullName evidence="2">Immunoglobulin domain-containing protein</fullName>
    </recommendedName>
</protein>
<dbReference type="EMBL" id="CP027860">
    <property type="protein sequence ID" value="AVP95874.1"/>
    <property type="molecule type" value="Genomic_DNA"/>
</dbReference>
<reference evidence="3 4" key="1">
    <citation type="submission" date="2018-03" db="EMBL/GenBank/DDBJ databases">
        <title>Ahniella affigens gen. nov., sp. nov., a gammaproteobacterium isolated from sandy soil near a stream.</title>
        <authorList>
            <person name="Ko Y."/>
            <person name="Kim J.-H."/>
        </authorList>
    </citation>
    <scope>NUCLEOTIDE SEQUENCE [LARGE SCALE GENOMIC DNA]</scope>
    <source>
        <strain evidence="3 4">D13</strain>
    </source>
</reference>
<name>A0A2P1PM07_9GAMM</name>
<keyword evidence="1" id="KW-0732">Signal</keyword>
<evidence type="ECO:0000313" key="4">
    <source>
        <dbReference type="Proteomes" id="UP000241074"/>
    </source>
</evidence>
<feature type="chain" id="PRO_5015182256" description="Immunoglobulin domain-containing protein" evidence="1">
    <location>
        <begin position="51"/>
        <end position="1860"/>
    </location>
</feature>
<dbReference type="InterPro" id="IPR003599">
    <property type="entry name" value="Ig_sub"/>
</dbReference>
<dbReference type="Proteomes" id="UP000241074">
    <property type="component" value="Chromosome"/>
</dbReference>
<dbReference type="InterPro" id="IPR013783">
    <property type="entry name" value="Ig-like_fold"/>
</dbReference>
<feature type="domain" description="Immunoglobulin" evidence="2">
    <location>
        <begin position="952"/>
        <end position="1032"/>
    </location>
</feature>
<reference evidence="3 4" key="2">
    <citation type="submission" date="2018-03" db="EMBL/GenBank/DDBJ databases">
        <authorList>
            <person name="Keele B.F."/>
        </authorList>
    </citation>
    <scope>NUCLEOTIDE SEQUENCE [LARGE SCALE GENOMIC DNA]</scope>
    <source>
        <strain evidence="3 4">D13</strain>
    </source>
</reference>
<evidence type="ECO:0000259" key="2">
    <source>
        <dbReference type="SMART" id="SM00409"/>
    </source>
</evidence>
<feature type="signal peptide" evidence="1">
    <location>
        <begin position="1"/>
        <end position="50"/>
    </location>
</feature>